<proteinExistence type="predicted"/>
<dbReference type="InterPro" id="IPR036188">
    <property type="entry name" value="FAD/NAD-bd_sf"/>
</dbReference>
<dbReference type="PANTHER" id="PTHR43557">
    <property type="entry name" value="APOPTOSIS-INDUCING FACTOR 1"/>
    <property type="match status" value="1"/>
</dbReference>
<dbReference type="Gene3D" id="3.30.390.30">
    <property type="match status" value="1"/>
</dbReference>
<sequence>MIPHPASIVIVGAGHAGGTAAIELRRLGYAGALVLVGDEVHPPYQRPPLSKAFLGGAVEPQALSLKPAAFYAEHAIERVVASVASIDRAARRVLLDDGRSIAYETLILATGARARQLDVPGAELDGVFHLRGIDDAQRLRAALRPGLRLAVVGGGYVGLEVAAAARGLGLEVCVIEREPRLLARVASPAIGDFYATAHRARGVEVRTGTRVTAFAGSHAVTGVVLADGSEIACDAVLVGVGAMALDTLARAAGLECENGIVVDADARTRDSHVYAIGDATWRPLPLYDGRHARLESVSNALEQARRAAHGILGLPLPAHEVPWFWSEQFDLRLQIAGLAFDCDTTVLRGAPADGKFAVFHLRGDRVLAAEAVNVPLDFLAAKQFIAAGTAIDPAKLADPAIKAKDSARA</sequence>
<evidence type="ECO:0000259" key="6">
    <source>
        <dbReference type="Pfam" id="PF14759"/>
    </source>
</evidence>
<evidence type="ECO:0000313" key="7">
    <source>
        <dbReference type="EMBL" id="MBB5206491.1"/>
    </source>
</evidence>
<dbReference type="PRINTS" id="PR00411">
    <property type="entry name" value="PNDRDTASEI"/>
</dbReference>
<keyword evidence="8" id="KW-1185">Reference proteome</keyword>
<dbReference type="SUPFAM" id="SSF51905">
    <property type="entry name" value="FAD/NAD(P)-binding domain"/>
    <property type="match status" value="1"/>
</dbReference>
<dbReference type="PRINTS" id="PR00368">
    <property type="entry name" value="FADPNR"/>
</dbReference>
<reference evidence="7 8" key="1">
    <citation type="submission" date="2020-08" db="EMBL/GenBank/DDBJ databases">
        <title>Genomic Encyclopedia of Type Strains, Phase IV (KMG-IV): sequencing the most valuable type-strain genomes for metagenomic binning, comparative biology and taxonomic classification.</title>
        <authorList>
            <person name="Goeker M."/>
        </authorList>
    </citation>
    <scope>NUCLEOTIDE SEQUENCE [LARGE SCALE GENOMIC DNA]</scope>
    <source>
        <strain evidence="7 8">DSM 24163</strain>
    </source>
</reference>
<keyword evidence="2" id="KW-0285">Flavoprotein</keyword>
<evidence type="ECO:0000256" key="3">
    <source>
        <dbReference type="ARBA" id="ARBA00022827"/>
    </source>
</evidence>
<dbReference type="InterPro" id="IPR016156">
    <property type="entry name" value="FAD/NAD-linked_Rdtase_dimer_sf"/>
</dbReference>
<dbReference type="GO" id="GO:0051213">
    <property type="term" value="F:dioxygenase activity"/>
    <property type="evidence" value="ECO:0007669"/>
    <property type="project" value="UniProtKB-KW"/>
</dbReference>
<dbReference type="GO" id="GO:0008860">
    <property type="term" value="F:ferredoxin-NAD+ reductase activity"/>
    <property type="evidence" value="ECO:0007669"/>
    <property type="project" value="UniProtKB-EC"/>
</dbReference>
<evidence type="ECO:0000256" key="1">
    <source>
        <dbReference type="ARBA" id="ARBA00001974"/>
    </source>
</evidence>
<accession>A0A7W8D4E7</accession>
<keyword evidence="4 7" id="KW-0560">Oxidoreductase</keyword>
<keyword evidence="3" id="KW-0274">FAD</keyword>
<keyword evidence="7" id="KW-0223">Dioxygenase</keyword>
<dbReference type="RefSeq" id="WP_183958534.1">
    <property type="nucleotide sequence ID" value="NZ_JACHHP010000001.1"/>
</dbReference>
<dbReference type="InterPro" id="IPR023753">
    <property type="entry name" value="FAD/NAD-binding_dom"/>
</dbReference>
<dbReference type="GO" id="GO:0016651">
    <property type="term" value="F:oxidoreductase activity, acting on NAD(P)H"/>
    <property type="evidence" value="ECO:0007669"/>
    <property type="project" value="TreeGrafter"/>
</dbReference>
<dbReference type="EC" id="1.18.1.3" evidence="7"/>
<evidence type="ECO:0000256" key="4">
    <source>
        <dbReference type="ARBA" id="ARBA00023002"/>
    </source>
</evidence>
<evidence type="ECO:0000259" key="5">
    <source>
        <dbReference type="Pfam" id="PF07992"/>
    </source>
</evidence>
<dbReference type="Pfam" id="PF14759">
    <property type="entry name" value="Reductase_C"/>
    <property type="match status" value="1"/>
</dbReference>
<dbReference type="Pfam" id="PF07992">
    <property type="entry name" value="Pyr_redox_2"/>
    <property type="match status" value="1"/>
</dbReference>
<protein>
    <submittedName>
        <fullName evidence="7">3-phenylpropionate/trans-cinnamate dioxygenase ferredoxin reductase subunit</fullName>
        <ecNumber evidence="7">1.18.1.3</ecNumber>
    </submittedName>
</protein>
<evidence type="ECO:0000313" key="8">
    <source>
        <dbReference type="Proteomes" id="UP000521199"/>
    </source>
</evidence>
<feature type="domain" description="FAD/NAD(P)-binding" evidence="5">
    <location>
        <begin position="7"/>
        <end position="304"/>
    </location>
</feature>
<dbReference type="Gene3D" id="3.50.50.60">
    <property type="entry name" value="FAD/NAD(P)-binding domain"/>
    <property type="match status" value="2"/>
</dbReference>
<dbReference type="EMBL" id="JACHHP010000001">
    <property type="protein sequence ID" value="MBB5206491.1"/>
    <property type="molecule type" value="Genomic_DNA"/>
</dbReference>
<dbReference type="AlphaFoldDB" id="A0A7W8D4E7"/>
<dbReference type="PANTHER" id="PTHR43557:SF2">
    <property type="entry name" value="RIESKE DOMAIN-CONTAINING PROTEIN-RELATED"/>
    <property type="match status" value="1"/>
</dbReference>
<comment type="caution">
    <text evidence="7">The sequence shown here is derived from an EMBL/GenBank/DDBJ whole genome shotgun (WGS) entry which is preliminary data.</text>
</comment>
<dbReference type="GO" id="GO:0005737">
    <property type="term" value="C:cytoplasm"/>
    <property type="evidence" value="ECO:0007669"/>
    <property type="project" value="TreeGrafter"/>
</dbReference>
<dbReference type="InterPro" id="IPR050446">
    <property type="entry name" value="FAD-oxidoreductase/Apoptosis"/>
</dbReference>
<organism evidence="7 8">
    <name type="scientific">Chiayiivirga flava</name>
    <dbReference type="NCBI Taxonomy" id="659595"/>
    <lineage>
        <taxon>Bacteria</taxon>
        <taxon>Pseudomonadati</taxon>
        <taxon>Pseudomonadota</taxon>
        <taxon>Gammaproteobacteria</taxon>
        <taxon>Lysobacterales</taxon>
        <taxon>Lysobacteraceae</taxon>
        <taxon>Chiayiivirga</taxon>
    </lineage>
</organism>
<dbReference type="SUPFAM" id="SSF55424">
    <property type="entry name" value="FAD/NAD-linked reductases, dimerisation (C-terminal) domain"/>
    <property type="match status" value="1"/>
</dbReference>
<dbReference type="InterPro" id="IPR028202">
    <property type="entry name" value="Reductase_C"/>
</dbReference>
<gene>
    <name evidence="7" type="ORF">HNQ52_000007</name>
</gene>
<feature type="domain" description="Reductase C-terminal" evidence="6">
    <location>
        <begin position="323"/>
        <end position="405"/>
    </location>
</feature>
<evidence type="ECO:0000256" key="2">
    <source>
        <dbReference type="ARBA" id="ARBA00022630"/>
    </source>
</evidence>
<name>A0A7W8D4E7_9GAMM</name>
<comment type="cofactor">
    <cofactor evidence="1">
        <name>FAD</name>
        <dbReference type="ChEBI" id="CHEBI:57692"/>
    </cofactor>
</comment>
<dbReference type="Proteomes" id="UP000521199">
    <property type="component" value="Unassembled WGS sequence"/>
</dbReference>